<feature type="region of interest" description="Disordered" evidence="4">
    <location>
        <begin position="1"/>
        <end position="38"/>
    </location>
</feature>
<dbReference type="SUPFAM" id="SSF48403">
    <property type="entry name" value="Ankyrin repeat"/>
    <property type="match status" value="1"/>
</dbReference>
<feature type="repeat" description="ANK" evidence="3">
    <location>
        <begin position="283"/>
        <end position="312"/>
    </location>
</feature>
<name>A0AAJ0G075_9HYPO</name>
<feature type="repeat" description="ANK" evidence="3">
    <location>
        <begin position="217"/>
        <end position="249"/>
    </location>
</feature>
<dbReference type="Pfam" id="PF12796">
    <property type="entry name" value="Ank_2"/>
    <property type="match status" value="1"/>
</dbReference>
<evidence type="ECO:0000313" key="6">
    <source>
        <dbReference type="EMBL" id="KAK2603897.1"/>
    </source>
</evidence>
<feature type="compositionally biased region" description="Basic and acidic residues" evidence="4">
    <location>
        <begin position="158"/>
        <end position="170"/>
    </location>
</feature>
<dbReference type="AlphaFoldDB" id="A0AAJ0G075"/>
<dbReference type="PROSITE" id="PS00036">
    <property type="entry name" value="BZIP_BASIC"/>
    <property type="match status" value="1"/>
</dbReference>
<keyword evidence="2 3" id="KW-0040">ANK repeat</keyword>
<dbReference type="PANTHER" id="PTHR24198">
    <property type="entry name" value="ANKYRIN REPEAT AND PROTEIN KINASE DOMAIN-CONTAINING PROTEIN"/>
    <property type="match status" value="1"/>
</dbReference>
<protein>
    <recommendedName>
        <fullName evidence="5">BZIP domain-containing protein</fullName>
    </recommendedName>
</protein>
<dbReference type="Proteomes" id="UP001251528">
    <property type="component" value="Unassembled WGS sequence"/>
</dbReference>
<dbReference type="PROSITE" id="PS50088">
    <property type="entry name" value="ANK_REPEAT"/>
    <property type="match status" value="3"/>
</dbReference>
<keyword evidence="7" id="KW-1185">Reference proteome</keyword>
<organism evidence="6 7">
    <name type="scientific">Conoideocrella luteorostrata</name>
    <dbReference type="NCBI Taxonomy" id="1105319"/>
    <lineage>
        <taxon>Eukaryota</taxon>
        <taxon>Fungi</taxon>
        <taxon>Dikarya</taxon>
        <taxon>Ascomycota</taxon>
        <taxon>Pezizomycotina</taxon>
        <taxon>Sordariomycetes</taxon>
        <taxon>Hypocreomycetidae</taxon>
        <taxon>Hypocreales</taxon>
        <taxon>Clavicipitaceae</taxon>
        <taxon>Conoideocrella</taxon>
    </lineage>
</organism>
<gene>
    <name evidence="6" type="ORF">QQS21_003932</name>
</gene>
<dbReference type="CDD" id="cd14688">
    <property type="entry name" value="bZIP_YAP"/>
    <property type="match status" value="1"/>
</dbReference>
<dbReference type="Gene3D" id="1.25.40.20">
    <property type="entry name" value="Ankyrin repeat-containing domain"/>
    <property type="match status" value="1"/>
</dbReference>
<dbReference type="EMBL" id="JASWJB010000054">
    <property type="protein sequence ID" value="KAK2603897.1"/>
    <property type="molecule type" value="Genomic_DNA"/>
</dbReference>
<dbReference type="PROSITE" id="PS50297">
    <property type="entry name" value="ANK_REP_REGION"/>
    <property type="match status" value="3"/>
</dbReference>
<reference evidence="6" key="1">
    <citation type="submission" date="2023-06" db="EMBL/GenBank/DDBJ databases">
        <title>Conoideocrella luteorostrata (Hypocreales: Clavicipitaceae), a potential biocontrol fungus for elongate hemlock scale in United States Christmas tree production areas.</title>
        <authorList>
            <person name="Barrett H."/>
            <person name="Lovett B."/>
            <person name="Macias A.M."/>
            <person name="Stajich J.E."/>
            <person name="Kasson M.T."/>
        </authorList>
    </citation>
    <scope>NUCLEOTIDE SEQUENCE</scope>
    <source>
        <strain evidence="6">ARSEF 14590</strain>
    </source>
</reference>
<feature type="repeat" description="ANK" evidence="3">
    <location>
        <begin position="250"/>
        <end position="282"/>
    </location>
</feature>
<evidence type="ECO:0000313" key="7">
    <source>
        <dbReference type="Proteomes" id="UP001251528"/>
    </source>
</evidence>
<evidence type="ECO:0000259" key="5">
    <source>
        <dbReference type="PROSITE" id="PS00036"/>
    </source>
</evidence>
<feature type="compositionally biased region" description="Basic and acidic residues" evidence="4">
    <location>
        <begin position="7"/>
        <end position="21"/>
    </location>
</feature>
<accession>A0AAJ0G075</accession>
<dbReference type="InterPro" id="IPR002110">
    <property type="entry name" value="Ankyrin_rpt"/>
</dbReference>
<sequence length="312" mass="34064">MSTSIRDNPKLDTDQLRTDPKSRRRIQNRNAQRNTRLRRAVEKQKASAAQAQQTNCRCCCPHQISAVESEDVSASLVPKAGLNAQETVLPTPKTVKSPHEPQTMAMNVMGDPGFFVEMFGSPTANLRHGFSRSPSDYLSLNVALESSDEDVSPTLPDSHPRTFEETRRSSEASANQDVNANSSSNDEWSLSNEYLPADSINGAPNPRDQSKKPGFTQRKTPLHASALSGNYTILQMLLRRGAKVNATDDTGRTALHYGVEMGHADVVRVLLEHKADAGIVDNQGLSAMHLAVVNNQETVVVLLLELGVSPDV</sequence>
<dbReference type="SMART" id="SM00248">
    <property type="entry name" value="ANK"/>
    <property type="match status" value="3"/>
</dbReference>
<dbReference type="InterPro" id="IPR036770">
    <property type="entry name" value="Ankyrin_rpt-contain_sf"/>
</dbReference>
<keyword evidence="1" id="KW-0677">Repeat</keyword>
<comment type="caution">
    <text evidence="6">The sequence shown here is derived from an EMBL/GenBank/DDBJ whole genome shotgun (WGS) entry which is preliminary data.</text>
</comment>
<dbReference type="InterPro" id="IPR004827">
    <property type="entry name" value="bZIP"/>
</dbReference>
<evidence type="ECO:0000256" key="3">
    <source>
        <dbReference type="PROSITE-ProRule" id="PRU00023"/>
    </source>
</evidence>
<evidence type="ECO:0000256" key="4">
    <source>
        <dbReference type="SAM" id="MobiDB-lite"/>
    </source>
</evidence>
<evidence type="ECO:0000256" key="2">
    <source>
        <dbReference type="ARBA" id="ARBA00023043"/>
    </source>
</evidence>
<dbReference type="PANTHER" id="PTHR24198:SF165">
    <property type="entry name" value="ANKYRIN REPEAT-CONTAINING PROTEIN-RELATED"/>
    <property type="match status" value="1"/>
</dbReference>
<feature type="region of interest" description="Disordered" evidence="4">
    <location>
        <begin position="146"/>
        <end position="222"/>
    </location>
</feature>
<feature type="domain" description="BZIP" evidence="5">
    <location>
        <begin position="23"/>
        <end position="38"/>
    </location>
</feature>
<feature type="compositionally biased region" description="Polar residues" evidence="4">
    <location>
        <begin position="171"/>
        <end position="192"/>
    </location>
</feature>
<evidence type="ECO:0000256" key="1">
    <source>
        <dbReference type="ARBA" id="ARBA00022737"/>
    </source>
</evidence>
<dbReference type="GO" id="GO:0003700">
    <property type="term" value="F:DNA-binding transcription factor activity"/>
    <property type="evidence" value="ECO:0007669"/>
    <property type="project" value="InterPro"/>
</dbReference>
<proteinExistence type="predicted"/>